<feature type="compositionally biased region" description="Basic and acidic residues" evidence="6">
    <location>
        <begin position="457"/>
        <end position="483"/>
    </location>
</feature>
<proteinExistence type="predicted"/>
<organism evidence="9 10">
    <name type="scientific">Lineolata rhizophorae</name>
    <dbReference type="NCBI Taxonomy" id="578093"/>
    <lineage>
        <taxon>Eukaryota</taxon>
        <taxon>Fungi</taxon>
        <taxon>Dikarya</taxon>
        <taxon>Ascomycota</taxon>
        <taxon>Pezizomycotina</taxon>
        <taxon>Dothideomycetes</taxon>
        <taxon>Dothideomycetes incertae sedis</taxon>
        <taxon>Lineolatales</taxon>
        <taxon>Lineolataceae</taxon>
        <taxon>Lineolata</taxon>
    </lineage>
</organism>
<dbReference type="GO" id="GO:0012505">
    <property type="term" value="C:endomembrane system"/>
    <property type="evidence" value="ECO:0007669"/>
    <property type="project" value="UniProtKB-SubCell"/>
</dbReference>
<keyword evidence="7" id="KW-0732">Signal</keyword>
<keyword evidence="2" id="KW-0812">Transmembrane</keyword>
<feature type="region of interest" description="Disordered" evidence="6">
    <location>
        <begin position="81"/>
        <end position="168"/>
    </location>
</feature>
<evidence type="ECO:0000313" key="10">
    <source>
        <dbReference type="Proteomes" id="UP000799766"/>
    </source>
</evidence>
<evidence type="ECO:0000256" key="1">
    <source>
        <dbReference type="ARBA" id="ARBA00004308"/>
    </source>
</evidence>
<dbReference type="PANTHER" id="PTHR12953">
    <property type="entry name" value="MEMBRANE PROTEIN CH1 RELATED"/>
    <property type="match status" value="1"/>
</dbReference>
<keyword evidence="3" id="KW-1133">Transmembrane helix</keyword>
<feature type="compositionally biased region" description="Low complexity" evidence="6">
    <location>
        <begin position="633"/>
        <end position="656"/>
    </location>
</feature>
<feature type="compositionally biased region" description="Low complexity" evidence="6">
    <location>
        <begin position="552"/>
        <end position="573"/>
    </location>
</feature>
<dbReference type="GO" id="GO:0005737">
    <property type="term" value="C:cytoplasm"/>
    <property type="evidence" value="ECO:0007669"/>
    <property type="project" value="TreeGrafter"/>
</dbReference>
<feature type="region of interest" description="Disordered" evidence="6">
    <location>
        <begin position="548"/>
        <end position="656"/>
    </location>
</feature>
<dbReference type="EMBL" id="MU001681">
    <property type="protein sequence ID" value="KAF2457207.1"/>
    <property type="molecule type" value="Genomic_DNA"/>
</dbReference>
<reference evidence="9" key="1">
    <citation type="journal article" date="2020" name="Stud. Mycol.">
        <title>101 Dothideomycetes genomes: a test case for predicting lifestyles and emergence of pathogens.</title>
        <authorList>
            <person name="Haridas S."/>
            <person name="Albert R."/>
            <person name="Binder M."/>
            <person name="Bloem J."/>
            <person name="Labutti K."/>
            <person name="Salamov A."/>
            <person name="Andreopoulos B."/>
            <person name="Baker S."/>
            <person name="Barry K."/>
            <person name="Bills G."/>
            <person name="Bluhm B."/>
            <person name="Cannon C."/>
            <person name="Castanera R."/>
            <person name="Culley D."/>
            <person name="Daum C."/>
            <person name="Ezra D."/>
            <person name="Gonzalez J."/>
            <person name="Henrissat B."/>
            <person name="Kuo A."/>
            <person name="Liang C."/>
            <person name="Lipzen A."/>
            <person name="Lutzoni F."/>
            <person name="Magnuson J."/>
            <person name="Mondo S."/>
            <person name="Nolan M."/>
            <person name="Ohm R."/>
            <person name="Pangilinan J."/>
            <person name="Park H.-J."/>
            <person name="Ramirez L."/>
            <person name="Alfaro M."/>
            <person name="Sun H."/>
            <person name="Tritt A."/>
            <person name="Yoshinaga Y."/>
            <person name="Zwiers L.-H."/>
            <person name="Turgeon B."/>
            <person name="Goodwin S."/>
            <person name="Spatafora J."/>
            <person name="Crous P."/>
            <person name="Grigoriev I."/>
        </authorList>
    </citation>
    <scope>NUCLEOTIDE SEQUENCE</scope>
    <source>
        <strain evidence="9">ATCC 16933</strain>
    </source>
</reference>
<dbReference type="OrthoDB" id="266334at2759"/>
<feature type="region of interest" description="Disordered" evidence="6">
    <location>
        <begin position="229"/>
        <end position="276"/>
    </location>
</feature>
<evidence type="ECO:0000256" key="4">
    <source>
        <dbReference type="ARBA" id="ARBA00023136"/>
    </source>
</evidence>
<evidence type="ECO:0000256" key="2">
    <source>
        <dbReference type="ARBA" id="ARBA00022692"/>
    </source>
</evidence>
<feature type="region of interest" description="Disordered" evidence="6">
    <location>
        <begin position="184"/>
        <end position="208"/>
    </location>
</feature>
<feature type="compositionally biased region" description="Polar residues" evidence="6">
    <location>
        <begin position="97"/>
        <end position="114"/>
    </location>
</feature>
<dbReference type="GO" id="GO:0016020">
    <property type="term" value="C:membrane"/>
    <property type="evidence" value="ECO:0007669"/>
    <property type="project" value="InterPro"/>
</dbReference>
<feature type="compositionally biased region" description="Polar residues" evidence="6">
    <location>
        <begin position="122"/>
        <end position="143"/>
    </location>
</feature>
<evidence type="ECO:0000256" key="5">
    <source>
        <dbReference type="SAM" id="Coils"/>
    </source>
</evidence>
<comment type="subcellular location">
    <subcellularLocation>
        <location evidence="1">Endomembrane system</location>
    </subcellularLocation>
</comment>
<feature type="chain" id="PRO_5025657796" evidence="7">
    <location>
        <begin position="24"/>
        <end position="999"/>
    </location>
</feature>
<dbReference type="PROSITE" id="PS51469">
    <property type="entry name" value="SUN"/>
    <property type="match status" value="1"/>
</dbReference>
<dbReference type="InterPro" id="IPR045120">
    <property type="entry name" value="Suco/Slp1-like"/>
</dbReference>
<dbReference type="Gene3D" id="2.60.120.260">
    <property type="entry name" value="Galactose-binding domain-like"/>
    <property type="match status" value="1"/>
</dbReference>
<keyword evidence="5" id="KW-0175">Coiled coil</keyword>
<evidence type="ECO:0000256" key="6">
    <source>
        <dbReference type="SAM" id="MobiDB-lite"/>
    </source>
</evidence>
<gene>
    <name evidence="9" type="ORF">BDY21DRAFT_286600</name>
</gene>
<feature type="region of interest" description="Disordered" evidence="6">
    <location>
        <begin position="807"/>
        <end position="999"/>
    </location>
</feature>
<keyword evidence="10" id="KW-1185">Reference proteome</keyword>
<dbReference type="GO" id="GO:0034975">
    <property type="term" value="P:protein folding in endoplasmic reticulum"/>
    <property type="evidence" value="ECO:0007669"/>
    <property type="project" value="TreeGrafter"/>
</dbReference>
<keyword evidence="4" id="KW-0472">Membrane</keyword>
<feature type="compositionally biased region" description="Polar residues" evidence="6">
    <location>
        <begin position="591"/>
        <end position="632"/>
    </location>
</feature>
<evidence type="ECO:0000313" key="9">
    <source>
        <dbReference type="EMBL" id="KAF2457207.1"/>
    </source>
</evidence>
<protein>
    <submittedName>
        <fullName evidence="9">UNC-like C-terminal-domain-containing protein</fullName>
    </submittedName>
</protein>
<feature type="region of interest" description="Disordered" evidence="6">
    <location>
        <begin position="451"/>
        <end position="536"/>
    </location>
</feature>
<feature type="compositionally biased region" description="Basic and acidic residues" evidence="6">
    <location>
        <begin position="267"/>
        <end position="276"/>
    </location>
</feature>
<evidence type="ECO:0000256" key="7">
    <source>
        <dbReference type="SAM" id="SignalP"/>
    </source>
</evidence>
<feature type="coiled-coil region" evidence="5">
    <location>
        <begin position="733"/>
        <end position="760"/>
    </location>
</feature>
<dbReference type="FunFam" id="2.60.120.260:FF:000082">
    <property type="entry name" value="Sad1/UNC domain protein"/>
    <property type="match status" value="1"/>
</dbReference>
<feature type="domain" description="SUN" evidence="8">
    <location>
        <begin position="262"/>
        <end position="426"/>
    </location>
</feature>
<dbReference type="InterPro" id="IPR012919">
    <property type="entry name" value="SUN_dom"/>
</dbReference>
<accession>A0A6A6P086</accession>
<evidence type="ECO:0000256" key="3">
    <source>
        <dbReference type="ARBA" id="ARBA00022989"/>
    </source>
</evidence>
<evidence type="ECO:0000259" key="8">
    <source>
        <dbReference type="PROSITE" id="PS51469"/>
    </source>
</evidence>
<feature type="compositionally biased region" description="Basic and acidic residues" evidence="6">
    <location>
        <begin position="871"/>
        <end position="889"/>
    </location>
</feature>
<name>A0A6A6P086_9PEZI</name>
<feature type="signal peptide" evidence="7">
    <location>
        <begin position="1"/>
        <end position="23"/>
    </location>
</feature>
<feature type="compositionally biased region" description="Low complexity" evidence="6">
    <location>
        <begin position="492"/>
        <end position="516"/>
    </location>
</feature>
<dbReference type="AlphaFoldDB" id="A0A6A6P086"/>
<dbReference type="PANTHER" id="PTHR12953:SF0">
    <property type="entry name" value="SUN DOMAIN-CONTAINING OSSIFICATION FACTOR"/>
    <property type="match status" value="1"/>
</dbReference>
<dbReference type="Proteomes" id="UP000799766">
    <property type="component" value="Unassembled WGS sequence"/>
</dbReference>
<feature type="compositionally biased region" description="Polar residues" evidence="6">
    <location>
        <begin position="239"/>
        <end position="255"/>
    </location>
</feature>
<dbReference type="Pfam" id="PF07738">
    <property type="entry name" value="Sad1_UNC"/>
    <property type="match status" value="1"/>
</dbReference>
<sequence>MRVFNQCASGWLSLVQLLALTSGLEGAAPSSEAAATVTASAADNTTALPPLLYSTSTCPFRTVNYITHTLPQQCLRTSWTAPASEDPQEPHTVDGGNPTSTDDGIPPTTGSSATEPLDTAFETLNATASDSSATINVGDSTRAGSSTTGGESESEGAKPSSESEADSPLDNVKFLSFEEWKQQNLERVGQSPDNVGQGRPKSEGRRRPVAINNALDSLGEDAEIELDFGGFGSVEDSPPSWSSDAGSRTGGQAQANEPGGAEASPSPEHHARSKDAGKTCKERFNYASFDCAATVLKTNPQCKSSSSILVENKDSYMLNECSAENKFLIVELCDDILVDTVVLANFEFFSSMFRTFRVSVSDRYPVKLDRWKELGVFEARNTREIQAFLVENPLIWARYLRIEFLSHYGNEFYCPVSLLRVHGTTMMEEFRHQEELARGEDLDEAIEESEADVVEAVPREKPMTNPEQKPEADISAQRADDAHTGWSAEPQSSDAPPSSVVPSAGDSASNSSSIHANTEEPVNATASSEASVRGNKNESGTVVEIGHLGVNSSSSTPAASEQSVQSTQSVNSTHNAEFQPQPAVNGKISDGDSTGNATTSTASPNHAASVNSTLSAGTTHNATTMEQGSSGFSPSSTNKTTATSATQPPSANPTTQESFFKSIHKRLQMLEANSTLSLQYIEEQSRILRDAFMKVEKRQMAKTDDFISQLNTTVLAELKGFRQQYDQLWQSTVIELQTHREQYQREILELSARLTILADEMVFQKRMAVVQSMLILLCLGLVLFVRSGTGTVEMPLVQQMMHKSQSALRLSYDSPPDSPASRDTGRAGVGRRMLRHFGTVGEEILSEDDSGNDGGRGPELEFSPPTPTSLDGEHSDEDTGGHSSQDRDNSPGPAPKGSLRKVRSTPATPQIVREKRPSWSEGISSAEDGDGNFRGSSNGRVDGRLGDVAGVKAERPKESHEDEDGNFSLPPAGAVAQFRASDSDASLPSLDGVPDVDSG</sequence>